<evidence type="ECO:0000313" key="1">
    <source>
        <dbReference type="EMBL" id="KUP04397.1"/>
    </source>
</evidence>
<protein>
    <submittedName>
        <fullName evidence="1">Uncharacterized protein</fullName>
    </submittedName>
</protein>
<sequence>MTDSQFDEFYKQLKKVGSTGEALVNDWVKTVLDNGELAKLLNLSSNEAAKWVDKLKEKTEEFSIPLNIPTKEDITRTLRLLKQVEDKVDWLIEQLEIPKQETSESEMTEPLKKHLKNADKLARLQLLLDIWKIPGKKPDAE</sequence>
<dbReference type="Proteomes" id="UP000074108">
    <property type="component" value="Unassembled WGS sequence"/>
</dbReference>
<accession>A0A147K4M1</accession>
<comment type="caution">
    <text evidence="1">The sequence shown here is derived from an EMBL/GenBank/DDBJ whole genome shotgun (WGS) entry which is preliminary data.</text>
</comment>
<proteinExistence type="predicted"/>
<gene>
    <name evidence="1" type="ORF">Q75_15485</name>
</gene>
<name>A0A147K4M1_9BACI</name>
<dbReference type="EMBL" id="LDYG01000051">
    <property type="protein sequence ID" value="KUP04397.1"/>
    <property type="molecule type" value="Genomic_DNA"/>
</dbReference>
<dbReference type="STRING" id="1150625.Q75_15485"/>
<evidence type="ECO:0000313" key="2">
    <source>
        <dbReference type="Proteomes" id="UP000074108"/>
    </source>
</evidence>
<keyword evidence="2" id="KW-1185">Reference proteome</keyword>
<dbReference type="OrthoDB" id="2872086at2"/>
<dbReference type="RefSeq" id="WP_010175061.1">
    <property type="nucleotide sequence ID" value="NZ_LDYG01000051.1"/>
</dbReference>
<dbReference type="PATRIC" id="fig|1150625.3.peg.3231"/>
<dbReference type="AlphaFoldDB" id="A0A147K4M1"/>
<reference evidence="1 2" key="1">
    <citation type="journal article" date="2016" name="Front. Microbiol.">
        <title>Microevolution Analysis of Bacillus coahuilensis Unveils Differences in Phosphorus Acquisition Strategies and Their Regulation.</title>
        <authorList>
            <person name="Gomez-Lunar Z."/>
            <person name="Hernandez-Gonzalez I."/>
            <person name="Rodriguez-Torres M.D."/>
            <person name="Souza V."/>
            <person name="Olmedo-Alvarez G."/>
        </authorList>
    </citation>
    <scope>NUCLEOTIDE SEQUENCE [LARGE SCALE GENOMIC DNA]</scope>
    <source>
        <strain evidence="2">p1.1.43</strain>
    </source>
</reference>
<organism evidence="1 2">
    <name type="scientific">Bacillus coahuilensis p1.1.43</name>
    <dbReference type="NCBI Taxonomy" id="1150625"/>
    <lineage>
        <taxon>Bacteria</taxon>
        <taxon>Bacillati</taxon>
        <taxon>Bacillota</taxon>
        <taxon>Bacilli</taxon>
        <taxon>Bacillales</taxon>
        <taxon>Bacillaceae</taxon>
        <taxon>Bacillus</taxon>
    </lineage>
</organism>